<evidence type="ECO:0000313" key="2">
    <source>
        <dbReference type="Proteomes" id="UP001154114"/>
    </source>
</evidence>
<sequence>MWDCQPLTHSRFVLAFARTAAPLASTVRRRRSSACQRRLALLHLAFQHMFTFDIPIGVNGAGGGRVGRRSVNSGYRRAATCLHGISGYCAIFIRSGTDACG</sequence>
<accession>A0A9N8L054</accession>
<dbReference type="Proteomes" id="UP001154114">
    <property type="component" value="Chromosome 1"/>
</dbReference>
<protein>
    <submittedName>
        <fullName evidence="1">Uncharacterized protein</fullName>
    </submittedName>
</protein>
<reference evidence="1" key="1">
    <citation type="submission" date="2021-12" db="EMBL/GenBank/DDBJ databases">
        <authorList>
            <person name="King R."/>
        </authorList>
    </citation>
    <scope>NUCLEOTIDE SEQUENCE</scope>
</reference>
<dbReference type="AlphaFoldDB" id="A0A9N8L054"/>
<organism evidence="1 2">
    <name type="scientific">Chrysodeixis includens</name>
    <name type="common">Soybean looper</name>
    <name type="synonym">Pseudoplusia includens</name>
    <dbReference type="NCBI Taxonomy" id="689277"/>
    <lineage>
        <taxon>Eukaryota</taxon>
        <taxon>Metazoa</taxon>
        <taxon>Ecdysozoa</taxon>
        <taxon>Arthropoda</taxon>
        <taxon>Hexapoda</taxon>
        <taxon>Insecta</taxon>
        <taxon>Pterygota</taxon>
        <taxon>Neoptera</taxon>
        <taxon>Endopterygota</taxon>
        <taxon>Lepidoptera</taxon>
        <taxon>Glossata</taxon>
        <taxon>Ditrysia</taxon>
        <taxon>Noctuoidea</taxon>
        <taxon>Noctuidae</taxon>
        <taxon>Plusiinae</taxon>
        <taxon>Chrysodeixis</taxon>
    </lineage>
</organism>
<dbReference type="EMBL" id="LR824004">
    <property type="protein sequence ID" value="CAD0194063.1"/>
    <property type="molecule type" value="Genomic_DNA"/>
</dbReference>
<keyword evidence="2" id="KW-1185">Reference proteome</keyword>
<evidence type="ECO:0000313" key="1">
    <source>
        <dbReference type="EMBL" id="CAD0194063.1"/>
    </source>
</evidence>
<name>A0A9N8L054_CHRIL</name>
<gene>
    <name evidence="1" type="ORF">CINC_LOCUS360</name>
</gene>
<proteinExistence type="predicted"/>